<accession>A0A9P8VIC1</accession>
<evidence type="ECO:0000256" key="2">
    <source>
        <dbReference type="ARBA" id="ARBA00010617"/>
    </source>
</evidence>
<dbReference type="GO" id="GO:0016705">
    <property type="term" value="F:oxidoreductase activity, acting on paired donors, with incorporation or reduction of molecular oxygen"/>
    <property type="evidence" value="ECO:0007669"/>
    <property type="project" value="InterPro"/>
</dbReference>
<dbReference type="Proteomes" id="UP000770015">
    <property type="component" value="Unassembled WGS sequence"/>
</dbReference>
<dbReference type="SUPFAM" id="SSF48264">
    <property type="entry name" value="Cytochrome P450"/>
    <property type="match status" value="1"/>
</dbReference>
<evidence type="ECO:0000256" key="7">
    <source>
        <dbReference type="PIRSR" id="PIRSR602403-1"/>
    </source>
</evidence>
<evidence type="ECO:0000256" key="3">
    <source>
        <dbReference type="ARBA" id="ARBA00022617"/>
    </source>
</evidence>
<comment type="similarity">
    <text evidence="2 8">Belongs to the cytochrome P450 family.</text>
</comment>
<reference evidence="10" key="1">
    <citation type="journal article" date="2021" name="Nat. Commun.">
        <title>Genetic determinants of endophytism in the Arabidopsis root mycobiome.</title>
        <authorList>
            <person name="Mesny F."/>
            <person name="Miyauchi S."/>
            <person name="Thiergart T."/>
            <person name="Pickel B."/>
            <person name="Atanasova L."/>
            <person name="Karlsson M."/>
            <person name="Huettel B."/>
            <person name="Barry K.W."/>
            <person name="Haridas S."/>
            <person name="Chen C."/>
            <person name="Bauer D."/>
            <person name="Andreopoulos W."/>
            <person name="Pangilinan J."/>
            <person name="LaButti K."/>
            <person name="Riley R."/>
            <person name="Lipzen A."/>
            <person name="Clum A."/>
            <person name="Drula E."/>
            <person name="Henrissat B."/>
            <person name="Kohler A."/>
            <person name="Grigoriev I.V."/>
            <person name="Martin F.M."/>
            <person name="Hacquard S."/>
        </authorList>
    </citation>
    <scope>NUCLEOTIDE SEQUENCE</scope>
    <source>
        <strain evidence="10">MPI-SDFR-AT-0117</strain>
    </source>
</reference>
<dbReference type="PANTHER" id="PTHR24305:SF232">
    <property type="entry name" value="P450, PUTATIVE (EUROFUNG)-RELATED"/>
    <property type="match status" value="1"/>
</dbReference>
<evidence type="ECO:0000256" key="1">
    <source>
        <dbReference type="ARBA" id="ARBA00001971"/>
    </source>
</evidence>
<name>A0A9P8VIC1_9PEZI</name>
<dbReference type="InterPro" id="IPR017972">
    <property type="entry name" value="Cyt_P450_CS"/>
</dbReference>
<evidence type="ECO:0000256" key="5">
    <source>
        <dbReference type="ARBA" id="ARBA00023004"/>
    </source>
</evidence>
<dbReference type="GO" id="GO:0004497">
    <property type="term" value="F:monooxygenase activity"/>
    <property type="evidence" value="ECO:0007669"/>
    <property type="project" value="UniProtKB-KW"/>
</dbReference>
<dbReference type="PRINTS" id="PR00385">
    <property type="entry name" value="P450"/>
</dbReference>
<dbReference type="AlphaFoldDB" id="A0A9P8VIC1"/>
<evidence type="ECO:0000256" key="4">
    <source>
        <dbReference type="ARBA" id="ARBA00022723"/>
    </source>
</evidence>
<keyword evidence="4 7" id="KW-0479">Metal-binding</keyword>
<sequence>METLNMLDTPTGMGIAAVATTASAYALYRRLLPKPIPGIPYNQEAVNSLLGDLPAMVRETVDGSGLDWIVSQARNHPGPLFQIFLQPFGDPFLLLSDFREAQDVFLRRSHEWDRSDWSIEMIGGVGAHHHINLKAGPVWKAHRRLVQDLMTPTFLHSVAAPNIYESVLDLIQLWDLKARESGGHPFSALDDIYDAAMDAVIAFSFGTQYPHRAVRPQLHILRDGDRAVLQKARDAASDGDAIVFPRAETHETIAATYKASKSIGEVINFPRARYGWYWKKFDLSERRATRIRHGYLKEQVEAGVERLKARSQEDAEGEEWAKSAVDLMLDRETKFAAKEGREPVYWSPTMRDEILGFIIAGHDTTSTTMLWGLKHLTDAPAVQDKLRAALREAHPNAVEESRAPSAHEITHTTVPYLEAVIEENLRLAGTLPVLERQCNRDTTILGHFVPKGTTMIVLGVGPGITEPGPSVDEALRSPTSQSAAKERGVRSWEGDDWGVFRPERWLGGEAGSESFDSTAGPTMAFGFGLRGCFGRRLAYVEMRIMITLLIWRFKLLECPEKLSGYGATDELTRKPQQCYVRLEPVA</sequence>
<evidence type="ECO:0000313" key="11">
    <source>
        <dbReference type="Proteomes" id="UP000770015"/>
    </source>
</evidence>
<dbReference type="PRINTS" id="PR00465">
    <property type="entry name" value="EP450IV"/>
</dbReference>
<feature type="binding site" description="axial binding residue" evidence="7">
    <location>
        <position position="532"/>
    </location>
    <ligand>
        <name>heme</name>
        <dbReference type="ChEBI" id="CHEBI:30413"/>
    </ligand>
    <ligandPart>
        <name>Fe</name>
        <dbReference type="ChEBI" id="CHEBI:18248"/>
    </ligandPart>
</feature>
<dbReference type="OrthoDB" id="1470350at2759"/>
<dbReference type="Pfam" id="PF00067">
    <property type="entry name" value="p450"/>
    <property type="match status" value="2"/>
</dbReference>
<dbReference type="Gene3D" id="1.10.630.10">
    <property type="entry name" value="Cytochrome P450"/>
    <property type="match status" value="1"/>
</dbReference>
<comment type="cofactor">
    <cofactor evidence="1 7">
        <name>heme</name>
        <dbReference type="ChEBI" id="CHEBI:30413"/>
    </cofactor>
</comment>
<keyword evidence="3 7" id="KW-0349">Heme</keyword>
<keyword evidence="8" id="KW-0560">Oxidoreductase</keyword>
<keyword evidence="6 8" id="KW-0503">Monooxygenase</keyword>
<keyword evidence="5 7" id="KW-0408">Iron</keyword>
<evidence type="ECO:0000256" key="9">
    <source>
        <dbReference type="SAM" id="MobiDB-lite"/>
    </source>
</evidence>
<feature type="region of interest" description="Disordered" evidence="9">
    <location>
        <begin position="468"/>
        <end position="488"/>
    </location>
</feature>
<dbReference type="InterPro" id="IPR001128">
    <property type="entry name" value="Cyt_P450"/>
</dbReference>
<comment type="caution">
    <text evidence="10">The sequence shown here is derived from an EMBL/GenBank/DDBJ whole genome shotgun (WGS) entry which is preliminary data.</text>
</comment>
<dbReference type="GO" id="GO:0005506">
    <property type="term" value="F:iron ion binding"/>
    <property type="evidence" value="ECO:0007669"/>
    <property type="project" value="InterPro"/>
</dbReference>
<dbReference type="InterPro" id="IPR002403">
    <property type="entry name" value="Cyt_P450_E_grp-IV"/>
</dbReference>
<dbReference type="InterPro" id="IPR050121">
    <property type="entry name" value="Cytochrome_P450_monoxygenase"/>
</dbReference>
<gene>
    <name evidence="10" type="ORF">F5X68DRAFT_200081</name>
</gene>
<proteinExistence type="inferred from homology"/>
<evidence type="ECO:0000256" key="8">
    <source>
        <dbReference type="RuleBase" id="RU000461"/>
    </source>
</evidence>
<keyword evidence="11" id="KW-1185">Reference proteome</keyword>
<dbReference type="InterPro" id="IPR036396">
    <property type="entry name" value="Cyt_P450_sf"/>
</dbReference>
<dbReference type="EMBL" id="JAGSXJ010000003">
    <property type="protein sequence ID" value="KAH6694019.1"/>
    <property type="molecule type" value="Genomic_DNA"/>
</dbReference>
<evidence type="ECO:0000256" key="6">
    <source>
        <dbReference type="ARBA" id="ARBA00023033"/>
    </source>
</evidence>
<dbReference type="GO" id="GO:0020037">
    <property type="term" value="F:heme binding"/>
    <property type="evidence" value="ECO:0007669"/>
    <property type="project" value="InterPro"/>
</dbReference>
<protein>
    <submittedName>
        <fullName evidence="10">Cytochrome P450</fullName>
    </submittedName>
</protein>
<dbReference type="PROSITE" id="PS00086">
    <property type="entry name" value="CYTOCHROME_P450"/>
    <property type="match status" value="1"/>
</dbReference>
<organism evidence="10 11">
    <name type="scientific">Plectosphaerella plurivora</name>
    <dbReference type="NCBI Taxonomy" id="936078"/>
    <lineage>
        <taxon>Eukaryota</taxon>
        <taxon>Fungi</taxon>
        <taxon>Dikarya</taxon>
        <taxon>Ascomycota</taxon>
        <taxon>Pezizomycotina</taxon>
        <taxon>Sordariomycetes</taxon>
        <taxon>Hypocreomycetidae</taxon>
        <taxon>Glomerellales</taxon>
        <taxon>Plectosphaerellaceae</taxon>
        <taxon>Plectosphaerella</taxon>
    </lineage>
</organism>
<dbReference type="PANTHER" id="PTHR24305">
    <property type="entry name" value="CYTOCHROME P450"/>
    <property type="match status" value="1"/>
</dbReference>
<evidence type="ECO:0000313" key="10">
    <source>
        <dbReference type="EMBL" id="KAH6694019.1"/>
    </source>
</evidence>